<name>A0AAE0GDE6_9CHLO</name>
<gene>
    <name evidence="2" type="ORF">CYMTET_16022</name>
</gene>
<accession>A0AAE0GDE6</accession>
<dbReference type="Proteomes" id="UP001190700">
    <property type="component" value="Unassembled WGS sequence"/>
</dbReference>
<feature type="region of interest" description="Disordered" evidence="1">
    <location>
        <begin position="1"/>
        <end position="34"/>
    </location>
</feature>
<proteinExistence type="predicted"/>
<keyword evidence="3" id="KW-1185">Reference proteome</keyword>
<feature type="compositionally biased region" description="Basic and acidic residues" evidence="1">
    <location>
        <begin position="19"/>
        <end position="34"/>
    </location>
</feature>
<evidence type="ECO:0000313" key="3">
    <source>
        <dbReference type="Proteomes" id="UP001190700"/>
    </source>
</evidence>
<evidence type="ECO:0000256" key="1">
    <source>
        <dbReference type="SAM" id="MobiDB-lite"/>
    </source>
</evidence>
<organism evidence="2 3">
    <name type="scientific">Cymbomonas tetramitiformis</name>
    <dbReference type="NCBI Taxonomy" id="36881"/>
    <lineage>
        <taxon>Eukaryota</taxon>
        <taxon>Viridiplantae</taxon>
        <taxon>Chlorophyta</taxon>
        <taxon>Pyramimonadophyceae</taxon>
        <taxon>Pyramimonadales</taxon>
        <taxon>Pyramimonadaceae</taxon>
        <taxon>Cymbomonas</taxon>
    </lineage>
</organism>
<dbReference type="AlphaFoldDB" id="A0AAE0GDE6"/>
<evidence type="ECO:0000313" key="2">
    <source>
        <dbReference type="EMBL" id="KAK3275873.1"/>
    </source>
</evidence>
<reference evidence="2 3" key="1">
    <citation type="journal article" date="2015" name="Genome Biol. Evol.">
        <title>Comparative Genomics of a Bacterivorous Green Alga Reveals Evolutionary Causalities and Consequences of Phago-Mixotrophic Mode of Nutrition.</title>
        <authorList>
            <person name="Burns J.A."/>
            <person name="Paasch A."/>
            <person name="Narechania A."/>
            <person name="Kim E."/>
        </authorList>
    </citation>
    <scope>NUCLEOTIDE SEQUENCE [LARGE SCALE GENOMIC DNA]</scope>
    <source>
        <strain evidence="2 3">PLY_AMNH</strain>
    </source>
</reference>
<comment type="caution">
    <text evidence="2">The sequence shown here is derived from an EMBL/GenBank/DDBJ whole genome shotgun (WGS) entry which is preliminary data.</text>
</comment>
<dbReference type="EMBL" id="LGRX02006961">
    <property type="protein sequence ID" value="KAK3275873.1"/>
    <property type="molecule type" value="Genomic_DNA"/>
</dbReference>
<feature type="compositionally biased region" description="Basic and acidic residues" evidence="1">
    <location>
        <begin position="1"/>
        <end position="11"/>
    </location>
</feature>
<sequence length="67" mass="7586">MEVAERIREADEVGWGMEEAERRGDGDGDGEDKGMEASRELMVEVEMVMWRRWVAVAAVAMIVAVTW</sequence>
<protein>
    <submittedName>
        <fullName evidence="2">Uncharacterized protein</fullName>
    </submittedName>
</protein>